<keyword evidence="1" id="KW-0472">Membrane</keyword>
<evidence type="ECO:0000313" key="3">
    <source>
        <dbReference type="Proteomes" id="UP000002007"/>
    </source>
</evidence>
<dbReference type="RefSeq" id="WP_012246514.1">
    <property type="nucleotide sequence ID" value="NC_010168.1"/>
</dbReference>
<reference evidence="3" key="1">
    <citation type="journal article" date="2008" name="J. Bacteriol.">
        <title>Genome sequence of the fish pathogen Renibacterium salmoninarum suggests reductive evolution away from an environmental Arthrobacter ancestor.</title>
        <authorList>
            <person name="Wiens G.D."/>
            <person name="Rockey D.D."/>
            <person name="Wu Z."/>
            <person name="Chang J."/>
            <person name="Levy R."/>
            <person name="Crane S."/>
            <person name="Chen D.S."/>
            <person name="Capri G.R."/>
            <person name="Burnett J.R."/>
            <person name="Sudheesh P.S."/>
            <person name="Schipma M.J."/>
            <person name="Burd H."/>
            <person name="Bhattacharyya A."/>
            <person name="Rhodes L.D."/>
            <person name="Kaul R."/>
            <person name="Strom M.S."/>
        </authorList>
    </citation>
    <scope>NUCLEOTIDE SEQUENCE [LARGE SCALE GENOMIC DNA]</scope>
    <source>
        <strain evidence="3">ATCC 33209 / DSM 20767 / JCM 11484 / NBRC 15589 / NCIMB 2235</strain>
    </source>
</reference>
<feature type="transmembrane region" description="Helical" evidence="1">
    <location>
        <begin position="82"/>
        <end position="108"/>
    </location>
</feature>
<dbReference type="HOGENOM" id="CLU_2002034_0_0_11"/>
<keyword evidence="3" id="KW-1185">Reference proteome</keyword>
<evidence type="ECO:0000256" key="1">
    <source>
        <dbReference type="SAM" id="Phobius"/>
    </source>
</evidence>
<dbReference type="Proteomes" id="UP000002007">
    <property type="component" value="Chromosome"/>
</dbReference>
<sequence length="113" mass="12532">MSEKIHISEIDDSGVAVDFEELAAELPAARRINPWLISLWVLSGISAIFTLLGFMGSGYSYIGAYNVVPPATIDQRPWFAVLSPYIALFMIMAFLGALGTLVLHAVFWERRAR</sequence>
<keyword evidence="1" id="KW-1133">Transmembrane helix</keyword>
<proteinExistence type="predicted"/>
<accession>A9WUK1</accession>
<gene>
    <name evidence="2" type="ordered locus">RSal33209_3154</name>
</gene>
<dbReference type="AlphaFoldDB" id="A9WUK1"/>
<dbReference type="STRING" id="288705.RSal33209_3154"/>
<dbReference type="KEGG" id="rsa:RSal33209_3154"/>
<feature type="transmembrane region" description="Helical" evidence="1">
    <location>
        <begin position="39"/>
        <end position="62"/>
    </location>
</feature>
<name>A9WUK1_RENSM</name>
<organism evidence="2 3">
    <name type="scientific">Renibacterium salmoninarum (strain ATCC 33209 / DSM 20767 / JCM 11484 / NBRC 15589 / NCIMB 2235)</name>
    <dbReference type="NCBI Taxonomy" id="288705"/>
    <lineage>
        <taxon>Bacteria</taxon>
        <taxon>Bacillati</taxon>
        <taxon>Actinomycetota</taxon>
        <taxon>Actinomycetes</taxon>
        <taxon>Micrococcales</taxon>
        <taxon>Micrococcaceae</taxon>
        <taxon>Renibacterium</taxon>
    </lineage>
</organism>
<dbReference type="EMBL" id="CP000910">
    <property type="protein sequence ID" value="ABY24872.1"/>
    <property type="molecule type" value="Genomic_DNA"/>
</dbReference>
<protein>
    <submittedName>
        <fullName evidence="2">Uncharacterized protein</fullName>
    </submittedName>
</protein>
<evidence type="ECO:0000313" key="2">
    <source>
        <dbReference type="EMBL" id="ABY24872.1"/>
    </source>
</evidence>
<keyword evidence="1" id="KW-0812">Transmembrane</keyword>